<name>A0A5B9PKC6_9BACT</name>
<dbReference type="STRING" id="980251.GCA_001642875_01448"/>
<keyword evidence="2" id="KW-1185">Reference proteome</keyword>
<accession>A0A5B9PKC6</accession>
<dbReference type="KEGG" id="mff:MFFC18_50700"/>
<gene>
    <name evidence="1" type="ORF">MFFC18_50700</name>
</gene>
<dbReference type="OrthoDB" id="1550253at2"/>
<dbReference type="Proteomes" id="UP000322214">
    <property type="component" value="Chromosome"/>
</dbReference>
<dbReference type="AlphaFoldDB" id="A0A5B9PKC6"/>
<dbReference type="RefSeq" id="WP_075084240.1">
    <property type="nucleotide sequence ID" value="NZ_CP042912.1"/>
</dbReference>
<evidence type="ECO:0000313" key="1">
    <source>
        <dbReference type="EMBL" id="QEG25146.1"/>
    </source>
</evidence>
<evidence type="ECO:0000313" key="2">
    <source>
        <dbReference type="Proteomes" id="UP000322214"/>
    </source>
</evidence>
<proteinExistence type="predicted"/>
<dbReference type="EMBL" id="CP042912">
    <property type="protein sequence ID" value="QEG25146.1"/>
    <property type="molecule type" value="Genomic_DNA"/>
</dbReference>
<organism evidence="1 2">
    <name type="scientific">Mariniblastus fucicola</name>
    <dbReference type="NCBI Taxonomy" id="980251"/>
    <lineage>
        <taxon>Bacteria</taxon>
        <taxon>Pseudomonadati</taxon>
        <taxon>Planctomycetota</taxon>
        <taxon>Planctomycetia</taxon>
        <taxon>Pirellulales</taxon>
        <taxon>Pirellulaceae</taxon>
        <taxon>Mariniblastus</taxon>
    </lineage>
</organism>
<protein>
    <submittedName>
        <fullName evidence="1">Uncharacterized protein</fullName>
    </submittedName>
</protein>
<sequence>MSVLKNDIELPWQDHKRINYWIDERIWGHRIWDNQSPWLIFLELLGIAESANREGNLFDENGKYYPLIFNPYQRMMLRNILYNNQIMPFILDRYPDNSRAWEKWSEWMKSNARGVIERDFDYVGERFSDFGKFSKLIAMIRTATVESESNRRWSSRFIFPFGEDCLYEDVGISTQDKPTSEYINFGRTGELLYLMLSRSKSASELKQHFCKVVTNKNPWNSLVSQLQKTEQPNTSHRNSCYLPYKQHASFDRAGEDILHLFELGLPRFDGYPHVTLLAAMHVMLYQLEVAWQVAGGDRPVMICEIVAPRKTLVRELSIQSYQRNSQLSSIAVSKFVGDLVSTDEWNKAKAATDAFPQCKEILIREIAWPRDEGDYEGAHDPDLMVKHLRQSALSRHRQHAGNVHRAYGRSIGLISKRGTNKLRYAPNDSLLKALILANVHGRMEFKVFLKRLFDRYGIVLGEREAKIVMNDSDFDNKAFQSNSSRLEQRLSSLGMLKRLSDACAYVLNPYAEVSQ</sequence>
<reference evidence="1 2" key="1">
    <citation type="submission" date="2019-08" db="EMBL/GenBank/DDBJ databases">
        <title>Deep-cultivation of Planctomycetes and their phenomic and genomic characterization uncovers novel biology.</title>
        <authorList>
            <person name="Wiegand S."/>
            <person name="Jogler M."/>
            <person name="Boedeker C."/>
            <person name="Pinto D."/>
            <person name="Vollmers J."/>
            <person name="Rivas-Marin E."/>
            <person name="Kohn T."/>
            <person name="Peeters S.H."/>
            <person name="Heuer A."/>
            <person name="Rast P."/>
            <person name="Oberbeckmann S."/>
            <person name="Bunk B."/>
            <person name="Jeske O."/>
            <person name="Meyerdierks A."/>
            <person name="Storesund J.E."/>
            <person name="Kallscheuer N."/>
            <person name="Luecker S."/>
            <person name="Lage O.M."/>
            <person name="Pohl T."/>
            <person name="Merkel B.J."/>
            <person name="Hornburger P."/>
            <person name="Mueller R.-W."/>
            <person name="Bruemmer F."/>
            <person name="Labrenz M."/>
            <person name="Spormann A.M."/>
            <person name="Op den Camp H."/>
            <person name="Overmann J."/>
            <person name="Amann R."/>
            <person name="Jetten M.S.M."/>
            <person name="Mascher T."/>
            <person name="Medema M.H."/>
            <person name="Devos D.P."/>
            <person name="Kaster A.-K."/>
            <person name="Ovreas L."/>
            <person name="Rohde M."/>
            <person name="Galperin M.Y."/>
            <person name="Jogler C."/>
        </authorList>
    </citation>
    <scope>NUCLEOTIDE SEQUENCE [LARGE SCALE GENOMIC DNA]</scope>
    <source>
        <strain evidence="1 2">FC18</strain>
    </source>
</reference>